<comment type="caution">
    <text evidence="7">The sequence shown here is derived from an EMBL/GenBank/DDBJ whole genome shotgun (WGS) entry which is preliminary data.</text>
</comment>
<feature type="domain" description="Extradiol ring-cleavage dioxygenase class III enzyme subunit B" evidence="6">
    <location>
        <begin position="7"/>
        <end position="230"/>
    </location>
</feature>
<dbReference type="SUPFAM" id="SSF53213">
    <property type="entry name" value="LigB-like"/>
    <property type="match status" value="1"/>
</dbReference>
<dbReference type="PANTHER" id="PTHR30096">
    <property type="entry name" value="4,5-DOPA DIOXYGENASE EXTRADIOL-LIKE PROTEIN"/>
    <property type="match status" value="1"/>
</dbReference>
<evidence type="ECO:0000256" key="4">
    <source>
        <dbReference type="ARBA" id="ARBA00022833"/>
    </source>
</evidence>
<gene>
    <name evidence="7" type="ORF">EIK76_14820</name>
</gene>
<dbReference type="GO" id="GO:0016702">
    <property type="term" value="F:oxidoreductase activity, acting on single donors with incorporation of molecular oxygen, incorporation of two atoms of oxygen"/>
    <property type="evidence" value="ECO:0007669"/>
    <property type="project" value="UniProtKB-ARBA"/>
</dbReference>
<dbReference type="OrthoDB" id="9790889at2"/>
<dbReference type="GO" id="GO:0008270">
    <property type="term" value="F:zinc ion binding"/>
    <property type="evidence" value="ECO:0007669"/>
    <property type="project" value="InterPro"/>
</dbReference>
<dbReference type="AlphaFoldDB" id="A0A3P3QEY0"/>
<evidence type="ECO:0000313" key="8">
    <source>
        <dbReference type="Proteomes" id="UP000276260"/>
    </source>
</evidence>
<evidence type="ECO:0000256" key="2">
    <source>
        <dbReference type="ARBA" id="ARBA00007581"/>
    </source>
</evidence>
<dbReference type="InterPro" id="IPR004183">
    <property type="entry name" value="Xdiol_dOase_suB"/>
</dbReference>
<keyword evidence="8" id="KW-1185">Reference proteome</keyword>
<dbReference type="InterPro" id="IPR014436">
    <property type="entry name" value="Extradiol_dOase_DODA"/>
</dbReference>
<accession>A0A3P3QEY0</accession>
<keyword evidence="4" id="KW-0862">Zinc</keyword>
<proteinExistence type="inferred from homology"/>
<dbReference type="Proteomes" id="UP000276260">
    <property type="component" value="Unassembled WGS sequence"/>
</dbReference>
<evidence type="ECO:0000256" key="3">
    <source>
        <dbReference type="ARBA" id="ARBA00022723"/>
    </source>
</evidence>
<evidence type="ECO:0000256" key="5">
    <source>
        <dbReference type="ARBA" id="ARBA00023002"/>
    </source>
</evidence>
<dbReference type="Gene3D" id="3.40.830.10">
    <property type="entry name" value="LigB-like"/>
    <property type="match status" value="1"/>
</dbReference>
<keyword evidence="5" id="KW-0560">Oxidoreductase</keyword>
<dbReference type="RefSeq" id="WP_046520679.1">
    <property type="nucleotide sequence ID" value="NZ_LAVS01000086.1"/>
</dbReference>
<dbReference type="PIRSF" id="PIRSF006157">
    <property type="entry name" value="Doxgns_DODA"/>
    <property type="match status" value="1"/>
</dbReference>
<keyword evidence="3" id="KW-0479">Metal-binding</keyword>
<dbReference type="GO" id="GO:0008198">
    <property type="term" value="F:ferrous iron binding"/>
    <property type="evidence" value="ECO:0007669"/>
    <property type="project" value="InterPro"/>
</dbReference>
<comment type="cofactor">
    <cofactor evidence="1">
        <name>Zn(2+)</name>
        <dbReference type="ChEBI" id="CHEBI:29105"/>
    </cofactor>
</comment>
<dbReference type="NCBIfam" id="NF007914">
    <property type="entry name" value="PRK10628.1"/>
    <property type="match status" value="1"/>
</dbReference>
<protein>
    <submittedName>
        <fullName evidence="7">4,5-DOPA dioxygenase extradiol</fullName>
    </submittedName>
</protein>
<dbReference type="Pfam" id="PF02900">
    <property type="entry name" value="LigB"/>
    <property type="match status" value="1"/>
</dbReference>
<comment type="similarity">
    <text evidence="2">Belongs to the DODA-type extradiol aromatic ring-opening dioxygenase family.</text>
</comment>
<keyword evidence="7" id="KW-0223">Dioxygenase</keyword>
<dbReference type="EMBL" id="RRCF01000004">
    <property type="protein sequence ID" value="RRJ19706.1"/>
    <property type="molecule type" value="Genomic_DNA"/>
</dbReference>
<evidence type="ECO:0000313" key="7">
    <source>
        <dbReference type="EMBL" id="RRJ19706.1"/>
    </source>
</evidence>
<reference evidence="7 8" key="1">
    <citation type="submission" date="2018-11" db="EMBL/GenBank/DDBJ databases">
        <title>Draft genome analysis of Rheinheimera mesophila isolated from an industrial waste site.</title>
        <authorList>
            <person name="Yu Q."/>
            <person name="Qi Y."/>
            <person name="Zhang H."/>
            <person name="Lu Y."/>
            <person name="Pu J."/>
        </authorList>
    </citation>
    <scope>NUCLEOTIDE SEQUENCE [LARGE SCALE GENOMIC DNA]</scope>
    <source>
        <strain evidence="7 8">IITR13</strain>
    </source>
</reference>
<organism evidence="7 8">
    <name type="scientific">Rheinheimera mesophila</name>
    <dbReference type="NCBI Taxonomy" id="1547515"/>
    <lineage>
        <taxon>Bacteria</taxon>
        <taxon>Pseudomonadati</taxon>
        <taxon>Pseudomonadota</taxon>
        <taxon>Gammaproteobacteria</taxon>
        <taxon>Chromatiales</taxon>
        <taxon>Chromatiaceae</taxon>
        <taxon>Rheinheimera</taxon>
    </lineage>
</organism>
<dbReference type="CDD" id="cd07363">
    <property type="entry name" value="45_DOPA_Dioxygenase"/>
    <property type="match status" value="1"/>
</dbReference>
<sequence>MSIQPALFIGHGSPMNALEQNAQVQRWQSVVKGLPPKAILMVSAHWYTKGTAVTAMAAPKTIHDFYGFPQELHQVQYPAPGSPQLAAEIKNLLSPHQVELDLTWGLDHGAWSVLIHMFPKADIPVVQLSLDQHLSPAEHLQLAKKLAPLRQQGVMILGSGNVVHNLRMLDWQSTQPPLWAEQFNHQIKELLLSKKVEEIAQYQSFGEAARLAVPHPDHFLPLLYVLGSMLDGDHISLFNDNILYGALSMLCVKLSQGGA</sequence>
<name>A0A3P3QEY0_9GAMM</name>
<evidence type="ECO:0000256" key="1">
    <source>
        <dbReference type="ARBA" id="ARBA00001947"/>
    </source>
</evidence>
<dbReference type="PANTHER" id="PTHR30096:SF0">
    <property type="entry name" value="4,5-DOPA DIOXYGENASE EXTRADIOL-LIKE PROTEIN"/>
    <property type="match status" value="1"/>
</dbReference>
<evidence type="ECO:0000259" key="6">
    <source>
        <dbReference type="Pfam" id="PF02900"/>
    </source>
</evidence>